<reference evidence="2" key="1">
    <citation type="submission" date="2022-07" db="EMBL/GenBank/DDBJ databases">
        <title>Chromosome-level genome of Muraenolepis orangiensis.</title>
        <authorList>
            <person name="Kim J."/>
        </authorList>
    </citation>
    <scope>NUCLEOTIDE SEQUENCE</scope>
    <source>
        <strain evidence="2">KU_S4_2022</strain>
        <tissue evidence="2">Muscle</tissue>
    </source>
</reference>
<comment type="caution">
    <text evidence="2">The sequence shown here is derived from an EMBL/GenBank/DDBJ whole genome shotgun (WGS) entry which is preliminary data.</text>
</comment>
<name>A0A9Q0ESG8_9TELE</name>
<evidence type="ECO:0000313" key="2">
    <source>
        <dbReference type="EMBL" id="KAJ3611618.1"/>
    </source>
</evidence>
<organism evidence="2 3">
    <name type="scientific">Muraenolepis orangiensis</name>
    <name type="common">Patagonian moray cod</name>
    <dbReference type="NCBI Taxonomy" id="630683"/>
    <lineage>
        <taxon>Eukaryota</taxon>
        <taxon>Metazoa</taxon>
        <taxon>Chordata</taxon>
        <taxon>Craniata</taxon>
        <taxon>Vertebrata</taxon>
        <taxon>Euteleostomi</taxon>
        <taxon>Actinopterygii</taxon>
        <taxon>Neopterygii</taxon>
        <taxon>Teleostei</taxon>
        <taxon>Neoteleostei</taxon>
        <taxon>Acanthomorphata</taxon>
        <taxon>Zeiogadaria</taxon>
        <taxon>Gadariae</taxon>
        <taxon>Gadiformes</taxon>
        <taxon>Muraenolepidoidei</taxon>
        <taxon>Muraenolepididae</taxon>
        <taxon>Muraenolepis</taxon>
    </lineage>
</organism>
<accession>A0A9Q0ESG8</accession>
<proteinExistence type="predicted"/>
<protein>
    <submittedName>
        <fullName evidence="2">Uncharacterized protein</fullName>
    </submittedName>
</protein>
<evidence type="ECO:0000313" key="3">
    <source>
        <dbReference type="Proteomes" id="UP001148018"/>
    </source>
</evidence>
<feature type="non-terminal residue" evidence="2">
    <location>
        <position position="134"/>
    </location>
</feature>
<keyword evidence="3" id="KW-1185">Reference proteome</keyword>
<sequence length="134" mass="14034">MSRSSRLVRPGSNKTGGSRLPGLKRQSAGDKLMKDGSDGGLAHPRSPGPEPGDKPQSRDPDPVLGPHPGRVQGEDGDLLVPQSSKVSPPEDTRTLGLQPGPDTRAGLVVKEAGPGLWSFMSTPCLKLTRDLSLP</sequence>
<gene>
    <name evidence="2" type="ORF">NHX12_021633</name>
</gene>
<feature type="region of interest" description="Disordered" evidence="1">
    <location>
        <begin position="1"/>
        <end position="107"/>
    </location>
</feature>
<dbReference type="Proteomes" id="UP001148018">
    <property type="component" value="Unassembled WGS sequence"/>
</dbReference>
<feature type="compositionally biased region" description="Basic and acidic residues" evidence="1">
    <location>
        <begin position="51"/>
        <end position="61"/>
    </location>
</feature>
<evidence type="ECO:0000256" key="1">
    <source>
        <dbReference type="SAM" id="MobiDB-lite"/>
    </source>
</evidence>
<dbReference type="AlphaFoldDB" id="A0A9Q0ESG8"/>
<feature type="compositionally biased region" description="Basic and acidic residues" evidence="1">
    <location>
        <begin position="27"/>
        <end position="37"/>
    </location>
</feature>
<dbReference type="EMBL" id="JANIIK010000037">
    <property type="protein sequence ID" value="KAJ3611618.1"/>
    <property type="molecule type" value="Genomic_DNA"/>
</dbReference>